<dbReference type="GO" id="GO:0016747">
    <property type="term" value="F:acyltransferase activity, transferring groups other than amino-acyl groups"/>
    <property type="evidence" value="ECO:0007669"/>
    <property type="project" value="InterPro"/>
</dbReference>
<organism evidence="2 3">
    <name type="scientific">Nakamurella alba</name>
    <dbReference type="NCBI Taxonomy" id="2665158"/>
    <lineage>
        <taxon>Bacteria</taxon>
        <taxon>Bacillati</taxon>
        <taxon>Actinomycetota</taxon>
        <taxon>Actinomycetes</taxon>
        <taxon>Nakamurellales</taxon>
        <taxon>Nakamurellaceae</taxon>
        <taxon>Nakamurella</taxon>
    </lineage>
</organism>
<dbReference type="SUPFAM" id="SSF55729">
    <property type="entry name" value="Acyl-CoA N-acyltransferases (Nat)"/>
    <property type="match status" value="1"/>
</dbReference>
<sequence>MPGSVVDLGPDTWDEFADLVDANGGIFGGCWCIGFHPERGVRGLDHREAKRDRVMTDRAHAALVLDDNGAALGWCQFGSPEELPSIKHRREYDKDAPPVPDWRITCVFVGKGHRGKGVARRAVEGALELIAARGGGLVEAISEVTAGRQAHGRFLFTATVELFTDLGFEKVRQVGKHAWIVHRQVLSA</sequence>
<evidence type="ECO:0000313" key="2">
    <source>
        <dbReference type="EMBL" id="MTD14882.1"/>
    </source>
</evidence>
<evidence type="ECO:0000259" key="1">
    <source>
        <dbReference type="PROSITE" id="PS51186"/>
    </source>
</evidence>
<keyword evidence="2" id="KW-0808">Transferase</keyword>
<proteinExistence type="predicted"/>
<reference evidence="2 3" key="1">
    <citation type="submission" date="2019-11" db="EMBL/GenBank/DDBJ databases">
        <authorList>
            <person name="Jiang L.-Q."/>
        </authorList>
    </citation>
    <scope>NUCLEOTIDE SEQUENCE [LARGE SCALE GENOMIC DNA]</scope>
    <source>
        <strain evidence="2 3">YIM 132087</strain>
    </source>
</reference>
<accession>A0A7K1FL55</accession>
<dbReference type="PROSITE" id="PS51186">
    <property type="entry name" value="GNAT"/>
    <property type="match status" value="1"/>
</dbReference>
<dbReference type="EMBL" id="WLYK01000005">
    <property type="protein sequence ID" value="MTD14882.1"/>
    <property type="molecule type" value="Genomic_DNA"/>
</dbReference>
<name>A0A7K1FL55_9ACTN</name>
<gene>
    <name evidence="2" type="ORF">GIS00_13125</name>
</gene>
<dbReference type="Gene3D" id="3.40.630.30">
    <property type="match status" value="1"/>
</dbReference>
<dbReference type="Pfam" id="PF00583">
    <property type="entry name" value="Acetyltransf_1"/>
    <property type="match status" value="1"/>
</dbReference>
<dbReference type="Proteomes" id="UP000460221">
    <property type="component" value="Unassembled WGS sequence"/>
</dbReference>
<dbReference type="InterPro" id="IPR016181">
    <property type="entry name" value="Acyl_CoA_acyltransferase"/>
</dbReference>
<dbReference type="InterPro" id="IPR000182">
    <property type="entry name" value="GNAT_dom"/>
</dbReference>
<comment type="caution">
    <text evidence="2">The sequence shown here is derived from an EMBL/GenBank/DDBJ whole genome shotgun (WGS) entry which is preliminary data.</text>
</comment>
<evidence type="ECO:0000313" key="3">
    <source>
        <dbReference type="Proteomes" id="UP000460221"/>
    </source>
</evidence>
<dbReference type="RefSeq" id="WP_154768882.1">
    <property type="nucleotide sequence ID" value="NZ_WLYK01000005.1"/>
</dbReference>
<feature type="domain" description="N-acetyltransferase" evidence="1">
    <location>
        <begin position="6"/>
        <end position="188"/>
    </location>
</feature>
<dbReference type="AlphaFoldDB" id="A0A7K1FL55"/>
<protein>
    <submittedName>
        <fullName evidence="2">GNAT family N-acetyltransferase</fullName>
    </submittedName>
</protein>
<keyword evidence="3" id="KW-1185">Reference proteome</keyword>